<proteinExistence type="inferred from homology"/>
<sequence>MGGSLTLSERLWRIALWVGAILCFAFLIVPIAAMLPLSVNDGQYLTYPLRGFTTRWFEEFFTSERWAMSIRNSLVIGLASALLATALGTLAALGLSRGYCPGSRAIMAILLSPLIVPVVIYAVGLYFFFAPLGLTASYTGIILAHAALGAPFVVITVLASLTGFDWNLARAGASLGAGPVRVAFRVIFPLILPGMITGALFAFATSFEEVVVILFIAGPEQRTIPREMFSGLRENISPTIAAAAAVLVAVSVILLTAVELLRRRTERLRGMTAR</sequence>
<dbReference type="PROSITE" id="PS50928">
    <property type="entry name" value="ABC_TM1"/>
    <property type="match status" value="1"/>
</dbReference>
<keyword evidence="2 8" id="KW-0813">Transport</keyword>
<evidence type="ECO:0000256" key="5">
    <source>
        <dbReference type="ARBA" id="ARBA00022692"/>
    </source>
</evidence>
<dbReference type="InterPro" id="IPR000515">
    <property type="entry name" value="MetI-like"/>
</dbReference>
<dbReference type="GO" id="GO:0055085">
    <property type="term" value="P:transmembrane transport"/>
    <property type="evidence" value="ECO:0007669"/>
    <property type="project" value="InterPro"/>
</dbReference>
<evidence type="ECO:0000259" key="9">
    <source>
        <dbReference type="PROSITE" id="PS50928"/>
    </source>
</evidence>
<evidence type="ECO:0000256" key="4">
    <source>
        <dbReference type="ARBA" id="ARBA00022519"/>
    </source>
</evidence>
<keyword evidence="11" id="KW-1185">Reference proteome</keyword>
<dbReference type="Gene3D" id="1.10.3720.10">
    <property type="entry name" value="MetI-like"/>
    <property type="match status" value="1"/>
</dbReference>
<keyword evidence="5 8" id="KW-0812">Transmembrane</keyword>
<dbReference type="InterPro" id="IPR035906">
    <property type="entry name" value="MetI-like_sf"/>
</dbReference>
<evidence type="ECO:0000313" key="10">
    <source>
        <dbReference type="EMBL" id="TCT08711.1"/>
    </source>
</evidence>
<evidence type="ECO:0000256" key="6">
    <source>
        <dbReference type="ARBA" id="ARBA00022989"/>
    </source>
</evidence>
<dbReference type="GO" id="GO:0005886">
    <property type="term" value="C:plasma membrane"/>
    <property type="evidence" value="ECO:0007669"/>
    <property type="project" value="UniProtKB-SubCell"/>
</dbReference>
<accession>A0A4R3M5Q9</accession>
<evidence type="ECO:0000256" key="1">
    <source>
        <dbReference type="ARBA" id="ARBA00004429"/>
    </source>
</evidence>
<dbReference type="RefSeq" id="WP_132807124.1">
    <property type="nucleotide sequence ID" value="NZ_SMAK01000008.1"/>
</dbReference>
<keyword evidence="4" id="KW-0997">Cell inner membrane</keyword>
<dbReference type="CDD" id="cd06261">
    <property type="entry name" value="TM_PBP2"/>
    <property type="match status" value="1"/>
</dbReference>
<dbReference type="SUPFAM" id="SSF161098">
    <property type="entry name" value="MetI-like"/>
    <property type="match status" value="1"/>
</dbReference>
<comment type="similarity">
    <text evidence="8">Belongs to the binding-protein-dependent transport system permease family.</text>
</comment>
<protein>
    <submittedName>
        <fullName evidence="10">Putative spermidine/putrescine transport system permease protein</fullName>
    </submittedName>
</protein>
<evidence type="ECO:0000313" key="11">
    <source>
        <dbReference type="Proteomes" id="UP000295678"/>
    </source>
</evidence>
<feature type="domain" description="ABC transmembrane type-1" evidence="9">
    <location>
        <begin position="70"/>
        <end position="259"/>
    </location>
</feature>
<feature type="transmembrane region" description="Helical" evidence="8">
    <location>
        <begin position="141"/>
        <end position="161"/>
    </location>
</feature>
<dbReference type="PANTHER" id="PTHR43357:SF4">
    <property type="entry name" value="INNER MEMBRANE ABC TRANSPORTER PERMEASE PROTEIN YDCV"/>
    <property type="match status" value="1"/>
</dbReference>
<dbReference type="Pfam" id="PF00528">
    <property type="entry name" value="BPD_transp_1"/>
    <property type="match status" value="1"/>
</dbReference>
<dbReference type="EMBL" id="SMAK01000008">
    <property type="protein sequence ID" value="TCT08711.1"/>
    <property type="molecule type" value="Genomic_DNA"/>
</dbReference>
<feature type="transmembrane region" description="Helical" evidence="8">
    <location>
        <begin position="12"/>
        <end position="35"/>
    </location>
</feature>
<keyword evidence="3" id="KW-1003">Cell membrane</keyword>
<evidence type="ECO:0000256" key="7">
    <source>
        <dbReference type="ARBA" id="ARBA00023136"/>
    </source>
</evidence>
<evidence type="ECO:0000256" key="8">
    <source>
        <dbReference type="RuleBase" id="RU363032"/>
    </source>
</evidence>
<dbReference type="Proteomes" id="UP000295678">
    <property type="component" value="Unassembled WGS sequence"/>
</dbReference>
<feature type="transmembrane region" description="Helical" evidence="8">
    <location>
        <begin position="182"/>
        <end position="204"/>
    </location>
</feature>
<feature type="transmembrane region" description="Helical" evidence="8">
    <location>
        <begin position="105"/>
        <end position="129"/>
    </location>
</feature>
<name>A0A4R3M5Q9_9HYPH</name>
<dbReference type="OrthoDB" id="9815533at2"/>
<feature type="transmembrane region" description="Helical" evidence="8">
    <location>
        <begin position="240"/>
        <end position="261"/>
    </location>
</feature>
<dbReference type="PANTHER" id="PTHR43357">
    <property type="entry name" value="INNER MEMBRANE ABC TRANSPORTER PERMEASE PROTEIN YDCV"/>
    <property type="match status" value="1"/>
</dbReference>
<keyword evidence="6 8" id="KW-1133">Transmembrane helix</keyword>
<feature type="transmembrane region" description="Helical" evidence="8">
    <location>
        <begin position="74"/>
        <end position="93"/>
    </location>
</feature>
<comment type="subcellular location">
    <subcellularLocation>
        <location evidence="1">Cell inner membrane</location>
        <topology evidence="1">Multi-pass membrane protein</topology>
    </subcellularLocation>
    <subcellularLocation>
        <location evidence="8">Cell membrane</location>
        <topology evidence="8">Multi-pass membrane protein</topology>
    </subcellularLocation>
</comment>
<evidence type="ECO:0000256" key="2">
    <source>
        <dbReference type="ARBA" id="ARBA00022448"/>
    </source>
</evidence>
<comment type="caution">
    <text evidence="10">The sequence shown here is derived from an EMBL/GenBank/DDBJ whole genome shotgun (WGS) entry which is preliminary data.</text>
</comment>
<evidence type="ECO:0000256" key="3">
    <source>
        <dbReference type="ARBA" id="ARBA00022475"/>
    </source>
</evidence>
<organism evidence="10 11">
    <name type="scientific">Tepidamorphus gemmatus</name>
    <dbReference type="NCBI Taxonomy" id="747076"/>
    <lineage>
        <taxon>Bacteria</taxon>
        <taxon>Pseudomonadati</taxon>
        <taxon>Pseudomonadota</taxon>
        <taxon>Alphaproteobacteria</taxon>
        <taxon>Hyphomicrobiales</taxon>
        <taxon>Tepidamorphaceae</taxon>
        <taxon>Tepidamorphus</taxon>
    </lineage>
</organism>
<keyword evidence="7 8" id="KW-0472">Membrane</keyword>
<reference evidence="10 11" key="1">
    <citation type="submission" date="2019-03" db="EMBL/GenBank/DDBJ databases">
        <title>Genomic Encyclopedia of Type Strains, Phase IV (KMG-IV): sequencing the most valuable type-strain genomes for metagenomic binning, comparative biology and taxonomic classification.</title>
        <authorList>
            <person name="Goeker M."/>
        </authorList>
    </citation>
    <scope>NUCLEOTIDE SEQUENCE [LARGE SCALE GENOMIC DNA]</scope>
    <source>
        <strain evidence="10 11">DSM 19345</strain>
    </source>
</reference>
<dbReference type="AlphaFoldDB" id="A0A4R3M5Q9"/>
<gene>
    <name evidence="10" type="ORF">EDC22_10823</name>
</gene>